<dbReference type="InterPro" id="IPR050832">
    <property type="entry name" value="Bact_Acetyltransf"/>
</dbReference>
<proteinExistence type="predicted"/>
<evidence type="ECO:0000313" key="4">
    <source>
        <dbReference type="EMBL" id="KGE05262.1"/>
    </source>
</evidence>
<dbReference type="Gene3D" id="3.40.630.30">
    <property type="match status" value="1"/>
</dbReference>
<keyword evidence="5" id="KW-1185">Reference proteome</keyword>
<protein>
    <submittedName>
        <fullName evidence="4">Ribosomal-protein-S18p-alanine acetyltransferase</fullName>
    </submittedName>
</protein>
<dbReference type="eggNOG" id="COG0456">
    <property type="taxonomic scope" value="Bacteria"/>
</dbReference>
<gene>
    <name evidence="4" type="ORF">HRUBRA_00084</name>
</gene>
<dbReference type="AlphaFoldDB" id="A0A095VUX4"/>
<comment type="caution">
    <text evidence="4">The sequence shown here is derived from an EMBL/GenBank/DDBJ whole genome shotgun (WGS) entry which is preliminary data.</text>
</comment>
<dbReference type="Proteomes" id="UP000029640">
    <property type="component" value="Unassembled WGS sequence"/>
</dbReference>
<keyword evidence="2" id="KW-0012">Acyltransferase</keyword>
<evidence type="ECO:0000256" key="2">
    <source>
        <dbReference type="ARBA" id="ARBA00023315"/>
    </source>
</evidence>
<evidence type="ECO:0000313" key="5">
    <source>
        <dbReference type="Proteomes" id="UP000029640"/>
    </source>
</evidence>
<dbReference type="InterPro" id="IPR016181">
    <property type="entry name" value="Acyl_CoA_acyltransferase"/>
</dbReference>
<dbReference type="PANTHER" id="PTHR43877">
    <property type="entry name" value="AMINOALKYLPHOSPHONATE N-ACETYLTRANSFERASE-RELATED-RELATED"/>
    <property type="match status" value="1"/>
</dbReference>
<dbReference type="InterPro" id="IPR000182">
    <property type="entry name" value="GNAT_dom"/>
</dbReference>
<dbReference type="EMBL" id="AUVB01000003">
    <property type="protein sequence ID" value="KGE05262.1"/>
    <property type="molecule type" value="Genomic_DNA"/>
</dbReference>
<accession>A0A095VUX4</accession>
<dbReference type="HOGENOM" id="CLU_013985_23_2_6"/>
<dbReference type="SUPFAM" id="SSF55729">
    <property type="entry name" value="Acyl-CoA N-acyltransferases (Nat)"/>
    <property type="match status" value="1"/>
</dbReference>
<dbReference type="Pfam" id="PF00583">
    <property type="entry name" value="Acetyltransf_1"/>
    <property type="match status" value="1"/>
</dbReference>
<evidence type="ECO:0000256" key="1">
    <source>
        <dbReference type="ARBA" id="ARBA00022679"/>
    </source>
</evidence>
<feature type="domain" description="N-acetyltransferase" evidence="3">
    <location>
        <begin position="1"/>
        <end position="158"/>
    </location>
</feature>
<dbReference type="GO" id="GO:0016747">
    <property type="term" value="F:acyltransferase activity, transferring groups other than amino-acyl groups"/>
    <property type="evidence" value="ECO:0007669"/>
    <property type="project" value="InterPro"/>
</dbReference>
<dbReference type="STRING" id="1265313.HRUBRA_00084"/>
<organism evidence="4 5">
    <name type="scientific">Pseudohaliea rubra DSM 19751</name>
    <dbReference type="NCBI Taxonomy" id="1265313"/>
    <lineage>
        <taxon>Bacteria</taxon>
        <taxon>Pseudomonadati</taxon>
        <taxon>Pseudomonadota</taxon>
        <taxon>Gammaproteobacteria</taxon>
        <taxon>Cellvibrionales</taxon>
        <taxon>Halieaceae</taxon>
        <taxon>Pseudohaliea</taxon>
    </lineage>
</organism>
<keyword evidence="1 4" id="KW-0808">Transferase</keyword>
<evidence type="ECO:0000259" key="3">
    <source>
        <dbReference type="PROSITE" id="PS51186"/>
    </source>
</evidence>
<dbReference type="PATRIC" id="fig|1265313.6.peg.84"/>
<name>A0A095VUX4_9GAMM</name>
<reference evidence="4 5" key="1">
    <citation type="journal article" date="2014" name="Genome Announc.">
        <title>Genome Sequence of Gammaproteobacterial Pseudohaliea rubra Type Strain DSM 19751, Isolated from Coastal Seawater of the Mediterranean Sea.</title>
        <authorList>
            <person name="Spring S."/>
            <person name="Fiebig A."/>
            <person name="Riedel T."/>
            <person name="Goker M."/>
            <person name="Klenk H.P."/>
        </authorList>
    </citation>
    <scope>NUCLEOTIDE SEQUENCE [LARGE SCALE GENOMIC DNA]</scope>
    <source>
        <strain evidence="4 5">DSM 19751</strain>
    </source>
</reference>
<dbReference type="PROSITE" id="PS51186">
    <property type="entry name" value="GNAT"/>
    <property type="match status" value="1"/>
</dbReference>
<sequence length="160" mass="16379">MLRPALAEDLPAIVAIDQGNDGVGLLPSLYAELLPCAADGKGGEGGKGLLLVAETDGEHIAGFSACSQVLDEATLLALVVEPTRRGSGLGTALLAASVEALAAAGATRCLLEVRASNAAGLALYAAAGFREDGRRRGYYPGAGTLEREDAVLMSRELERE</sequence>